<sequence>MKYTDLIQIKDYFQQFQRVNYLKRLDDNILELSLDHRIFIVDLSRGKSRIYQDKIQAKTYNAPFDFMLKKYFSNAKILNLEVLENNRILSFEVLSEKSYKAYGAKIYFEFTGKNTNAIITDTNDIIIEALRHIDKSYRIVKIGEKLQALKAYEIKEEFVKINDFNVYFKESAKKLQQDRLKDIKENKLLNIDKKFLSLKKSIENLEQESNLLKKAQELSQKADVLFANLNSLKDYQREFILQDFNANELAFKLEDTPKNSANEFYKMTKKLKQKAKNINIERENLNEKLDFLINLKDLIAKSTSLRELEVLMPKKTKKTKKEELNAGVGSFYFDEFKISVGRNEKANEYLLKMAKKDDVWLHVKDYPSAHVIITSNKLKISQLVLEFAAKLCVEFSKLSSGTYLVDYTSKNFVKVREKAFVNYTNYKTISILKE</sequence>
<evidence type="ECO:0000256" key="1">
    <source>
        <dbReference type="SAM" id="Coils"/>
    </source>
</evidence>
<dbReference type="KEGG" id="csm:CSUB8521_1748"/>
<dbReference type="OrthoDB" id="9766163at2"/>
<dbReference type="Gene3D" id="2.30.310.10">
    <property type="entry name" value="ibrinogen binding protein from staphylococcus aureus domain"/>
    <property type="match status" value="1"/>
</dbReference>
<dbReference type="RefSeq" id="WP_039664699.1">
    <property type="nucleotide sequence ID" value="NZ_CP007772.1"/>
</dbReference>
<dbReference type="HOGENOM" id="CLU_610885_0_0_7"/>
<dbReference type="AlphaFoldDB" id="A0A0A8HF81"/>
<evidence type="ECO:0000313" key="4">
    <source>
        <dbReference type="Proteomes" id="UP000031135"/>
    </source>
</evidence>
<dbReference type="Proteomes" id="UP000031135">
    <property type="component" value="Chromosome"/>
</dbReference>
<reference evidence="3 4" key="1">
    <citation type="journal article" date="2014" name="Genome Biol. Evol.">
        <title>Comparative Genomics of the Campylobacter lari Group.</title>
        <authorList>
            <person name="Miller W.G."/>
            <person name="Yee E."/>
            <person name="Chapman M.H."/>
            <person name="Smith T.P."/>
            <person name="Bono J.L."/>
            <person name="Huynh S."/>
            <person name="Parker C.T."/>
            <person name="Vandamme P."/>
            <person name="Luong K."/>
            <person name="Korlach J."/>
        </authorList>
    </citation>
    <scope>NUCLEOTIDE SEQUENCE [LARGE SCALE GENOMIC DNA]</scope>
    <source>
        <strain evidence="3 4">LMG 24374</strain>
    </source>
</reference>
<name>A0A0A8HF81_9BACT</name>
<dbReference type="EMBL" id="CP007772">
    <property type="protein sequence ID" value="AJC91549.1"/>
    <property type="molecule type" value="Genomic_DNA"/>
</dbReference>
<feature type="coiled-coil region" evidence="1">
    <location>
        <begin position="268"/>
        <end position="295"/>
    </location>
</feature>
<evidence type="ECO:0000313" key="3">
    <source>
        <dbReference type="EMBL" id="AJC91549.1"/>
    </source>
</evidence>
<keyword evidence="1" id="KW-0175">Coiled coil</keyword>
<feature type="domain" description="NFACT RNA-binding" evidence="2">
    <location>
        <begin position="335"/>
        <end position="402"/>
    </location>
</feature>
<organism evidence="3 4">
    <name type="scientific">Campylobacter subantarcticus LMG 24374</name>
    <dbReference type="NCBI Taxonomy" id="1388751"/>
    <lineage>
        <taxon>Bacteria</taxon>
        <taxon>Pseudomonadati</taxon>
        <taxon>Campylobacterota</taxon>
        <taxon>Epsilonproteobacteria</taxon>
        <taxon>Campylobacterales</taxon>
        <taxon>Campylobacteraceae</taxon>
        <taxon>Campylobacter</taxon>
    </lineage>
</organism>
<dbReference type="Pfam" id="PF05833">
    <property type="entry name" value="NFACT_N"/>
    <property type="match status" value="2"/>
</dbReference>
<feature type="coiled-coil region" evidence="1">
    <location>
        <begin position="188"/>
        <end position="222"/>
    </location>
</feature>
<dbReference type="Pfam" id="PF05670">
    <property type="entry name" value="NFACT-R_1"/>
    <property type="match status" value="1"/>
</dbReference>
<evidence type="ECO:0000259" key="2">
    <source>
        <dbReference type="Pfam" id="PF05670"/>
    </source>
</evidence>
<gene>
    <name evidence="3" type="ORF">CSUB8521_1748</name>
</gene>
<proteinExistence type="predicted"/>
<dbReference type="InterPro" id="IPR008532">
    <property type="entry name" value="NFACT_RNA-bd"/>
</dbReference>
<protein>
    <recommendedName>
        <fullName evidence="2">NFACT RNA-binding domain-containing protein</fullName>
    </recommendedName>
</protein>
<accession>A0A0A8HF81</accession>